<dbReference type="Proteomes" id="UP000298358">
    <property type="component" value="Unassembled WGS sequence"/>
</dbReference>
<feature type="region of interest" description="Disordered" evidence="1">
    <location>
        <begin position="1"/>
        <end position="66"/>
    </location>
</feature>
<organism evidence="2 3">
    <name type="scientific">Microbacterium paludicola</name>
    <dbReference type="NCBI Taxonomy" id="300019"/>
    <lineage>
        <taxon>Bacteria</taxon>
        <taxon>Bacillati</taxon>
        <taxon>Actinomycetota</taxon>
        <taxon>Actinomycetes</taxon>
        <taxon>Micrococcales</taxon>
        <taxon>Microbacteriaceae</taxon>
        <taxon>Microbacterium</taxon>
    </lineage>
</organism>
<feature type="compositionally biased region" description="Basic and acidic residues" evidence="1">
    <location>
        <begin position="57"/>
        <end position="66"/>
    </location>
</feature>
<dbReference type="EMBL" id="SPQB01000009">
    <property type="protein sequence ID" value="TFU33402.1"/>
    <property type="molecule type" value="Genomic_DNA"/>
</dbReference>
<name>A0A4Y9FVW2_9MICO</name>
<reference evidence="2 3" key="1">
    <citation type="submission" date="2019-03" db="EMBL/GenBank/DDBJ databases">
        <title>Diversity of the mouse oral microbiome.</title>
        <authorList>
            <person name="Joseph S."/>
            <person name="Aduse-Opoku J."/>
            <person name="Curtis M."/>
            <person name="Wade W."/>
            <person name="Hashim A."/>
        </authorList>
    </citation>
    <scope>NUCLEOTIDE SEQUENCE [LARGE SCALE GENOMIC DNA]</scope>
    <source>
        <strain evidence="2 3">P1012</strain>
    </source>
</reference>
<feature type="compositionally biased region" description="Basic and acidic residues" evidence="1">
    <location>
        <begin position="24"/>
        <end position="40"/>
    </location>
</feature>
<evidence type="ECO:0000256" key="1">
    <source>
        <dbReference type="SAM" id="MobiDB-lite"/>
    </source>
</evidence>
<gene>
    <name evidence="2" type="ORF">E4U02_05860</name>
</gene>
<evidence type="ECO:0000313" key="3">
    <source>
        <dbReference type="Proteomes" id="UP000298358"/>
    </source>
</evidence>
<comment type="caution">
    <text evidence="2">The sequence shown here is derived from an EMBL/GenBank/DDBJ whole genome shotgun (WGS) entry which is preliminary data.</text>
</comment>
<protein>
    <submittedName>
        <fullName evidence="2">Uncharacterized protein</fullName>
    </submittedName>
</protein>
<dbReference type="AlphaFoldDB" id="A0A4Y9FVW2"/>
<dbReference type="RefSeq" id="WP_135113895.1">
    <property type="nucleotide sequence ID" value="NZ_JADGLL010000009.1"/>
</dbReference>
<sequence length="66" mass="6995">MSTEHEDLPDHHGSDGGAQGEAANLDHEDADRLATEHGETDFAGFTDPDADADADQGDDRARPHPS</sequence>
<feature type="compositionally biased region" description="Basic and acidic residues" evidence="1">
    <location>
        <begin position="1"/>
        <end position="14"/>
    </location>
</feature>
<proteinExistence type="predicted"/>
<evidence type="ECO:0000313" key="2">
    <source>
        <dbReference type="EMBL" id="TFU33402.1"/>
    </source>
</evidence>
<accession>A0A4Y9FVW2</accession>
<keyword evidence="3" id="KW-1185">Reference proteome</keyword>